<evidence type="ECO:0000313" key="4">
    <source>
        <dbReference type="Proteomes" id="UP001528672"/>
    </source>
</evidence>
<evidence type="ECO:0000256" key="1">
    <source>
        <dbReference type="SAM" id="MobiDB-lite"/>
    </source>
</evidence>
<dbReference type="EMBL" id="JAQSIO010000013">
    <property type="protein sequence ID" value="MDD0817047.1"/>
    <property type="molecule type" value="Genomic_DNA"/>
</dbReference>
<dbReference type="Proteomes" id="UP001528672">
    <property type="component" value="Unassembled WGS sequence"/>
</dbReference>
<dbReference type="RefSeq" id="WP_273929399.1">
    <property type="nucleotide sequence ID" value="NZ_JAQSIO010000013.1"/>
</dbReference>
<protein>
    <submittedName>
        <fullName evidence="3">Hemerythrin domain-containing protein</fullName>
    </submittedName>
</protein>
<evidence type="ECO:0000313" key="3">
    <source>
        <dbReference type="EMBL" id="MDD0817047.1"/>
    </source>
</evidence>
<evidence type="ECO:0000259" key="2">
    <source>
        <dbReference type="Pfam" id="PF01814"/>
    </source>
</evidence>
<accession>A0ABT5MKD6</accession>
<dbReference type="InterPro" id="IPR012312">
    <property type="entry name" value="Hemerythrin-like"/>
</dbReference>
<dbReference type="Gene3D" id="1.20.120.520">
    <property type="entry name" value="nmb1532 protein domain like"/>
    <property type="match status" value="1"/>
</dbReference>
<feature type="region of interest" description="Disordered" evidence="1">
    <location>
        <begin position="164"/>
        <end position="184"/>
    </location>
</feature>
<proteinExistence type="predicted"/>
<name>A0ABT5MKD6_9BURK</name>
<reference evidence="3 4" key="1">
    <citation type="submission" date="2023-02" db="EMBL/GenBank/DDBJ databases">
        <title>Bacterial whole genome sequence for Curvibacter sp. HBC28.</title>
        <authorList>
            <person name="Le V."/>
            <person name="Ko S.-R."/>
            <person name="Ahn C.-Y."/>
            <person name="Oh H.-M."/>
        </authorList>
    </citation>
    <scope>NUCLEOTIDE SEQUENCE [LARGE SCALE GENOMIC DNA]</scope>
    <source>
        <strain evidence="3 4">HBC28</strain>
    </source>
</reference>
<organism evidence="3 4">
    <name type="scientific">Curvibacter microcysteis</name>
    <dbReference type="NCBI Taxonomy" id="3026419"/>
    <lineage>
        <taxon>Bacteria</taxon>
        <taxon>Pseudomonadati</taxon>
        <taxon>Pseudomonadota</taxon>
        <taxon>Betaproteobacteria</taxon>
        <taxon>Burkholderiales</taxon>
        <taxon>Comamonadaceae</taxon>
        <taxon>Curvibacter</taxon>
    </lineage>
</organism>
<sequence>MVSPLVLHAPPAVGFESPFEMLDACHERVERTLALLERLSAHLQTQGEPGPAQSAARDVLRYFDLAAPLHHEDEEQHVFPPLLTGADPVLAALAQALIDEHRLLAQAWTRVRQDLQACLAPPPLPAFSAAQAQGWADFCALYRQHLRREDQVAYPAAQAVLDRPARQHMGREMAARRGQRPPEA</sequence>
<gene>
    <name evidence="3" type="ORF">PSQ39_20610</name>
</gene>
<comment type="caution">
    <text evidence="3">The sequence shown here is derived from an EMBL/GenBank/DDBJ whole genome shotgun (WGS) entry which is preliminary data.</text>
</comment>
<dbReference type="CDD" id="cd12108">
    <property type="entry name" value="Hr-like"/>
    <property type="match status" value="1"/>
</dbReference>
<keyword evidence="4" id="KW-1185">Reference proteome</keyword>
<feature type="domain" description="Hemerythrin-like" evidence="2">
    <location>
        <begin position="18"/>
        <end position="157"/>
    </location>
</feature>
<dbReference type="Pfam" id="PF01814">
    <property type="entry name" value="Hemerythrin"/>
    <property type="match status" value="1"/>
</dbReference>